<evidence type="ECO:0000313" key="3">
    <source>
        <dbReference type="EMBL" id="PIS41366.1"/>
    </source>
</evidence>
<keyword evidence="1" id="KW-0413">Isomerase</keyword>
<dbReference type="Gene3D" id="3.40.50.2000">
    <property type="entry name" value="Glycogen Phosphorylase B"/>
    <property type="match status" value="2"/>
</dbReference>
<dbReference type="Proteomes" id="UP000228711">
    <property type="component" value="Unassembled WGS sequence"/>
</dbReference>
<dbReference type="NCBIfam" id="TIGR00236">
    <property type="entry name" value="wecB"/>
    <property type="match status" value="1"/>
</dbReference>
<dbReference type="GO" id="GO:0016853">
    <property type="term" value="F:isomerase activity"/>
    <property type="evidence" value="ECO:0007669"/>
    <property type="project" value="UniProtKB-KW"/>
</dbReference>
<dbReference type="Pfam" id="PF02350">
    <property type="entry name" value="Epimerase_2"/>
    <property type="match status" value="1"/>
</dbReference>
<evidence type="ECO:0000256" key="1">
    <source>
        <dbReference type="RuleBase" id="RU003513"/>
    </source>
</evidence>
<comment type="caution">
    <text evidence="3">The sequence shown here is derived from an EMBL/GenBank/DDBJ whole genome shotgun (WGS) entry which is preliminary data.</text>
</comment>
<feature type="domain" description="UDP-N-acetylglucosamine 2-epimerase" evidence="2">
    <location>
        <begin position="27"/>
        <end position="327"/>
    </location>
</feature>
<proteinExistence type="inferred from homology"/>
<dbReference type="SUPFAM" id="SSF53756">
    <property type="entry name" value="UDP-Glycosyltransferase/glycogen phosphorylase"/>
    <property type="match status" value="1"/>
</dbReference>
<protein>
    <submittedName>
        <fullName evidence="3">UDP-N-acetylglucosamine 2-epimerase (Non-hydrolyzing)</fullName>
    </submittedName>
</protein>
<evidence type="ECO:0000313" key="4">
    <source>
        <dbReference type="Proteomes" id="UP000228711"/>
    </source>
</evidence>
<reference evidence="4" key="1">
    <citation type="submission" date="2017-09" db="EMBL/GenBank/DDBJ databases">
        <title>Depth-based differentiation of microbial function through sediment-hosted aquifers and enrichment of novel symbionts in the deep terrestrial subsurface.</title>
        <authorList>
            <person name="Probst A.J."/>
            <person name="Ladd B."/>
            <person name="Jarett J.K."/>
            <person name="Geller-Mcgrath D.E."/>
            <person name="Sieber C.M.K."/>
            <person name="Emerson J.B."/>
            <person name="Anantharaman K."/>
            <person name="Thomas B.C."/>
            <person name="Malmstrom R."/>
            <person name="Stieglmeier M."/>
            <person name="Klingl A."/>
            <person name="Woyke T."/>
            <person name="Ryan C.M."/>
            <person name="Banfield J.F."/>
        </authorList>
    </citation>
    <scope>NUCLEOTIDE SEQUENCE [LARGE SCALE GENOMIC DNA]</scope>
</reference>
<dbReference type="EMBL" id="PEXV01000116">
    <property type="protein sequence ID" value="PIS41366.1"/>
    <property type="molecule type" value="Genomic_DNA"/>
</dbReference>
<dbReference type="PANTHER" id="PTHR43174:SF1">
    <property type="entry name" value="UDP-N-ACETYLGLUCOSAMINE 2-EPIMERASE"/>
    <property type="match status" value="1"/>
</dbReference>
<dbReference type="AlphaFoldDB" id="A0A2H0YSF8"/>
<dbReference type="InterPro" id="IPR003331">
    <property type="entry name" value="UDP_GlcNAc_Epimerase_2_dom"/>
</dbReference>
<dbReference type="CDD" id="cd03786">
    <property type="entry name" value="GTB_UDP-GlcNAc_2-Epimerase"/>
    <property type="match status" value="1"/>
</dbReference>
<comment type="similarity">
    <text evidence="1">Belongs to the UDP-N-acetylglucosamine 2-epimerase family.</text>
</comment>
<dbReference type="PANTHER" id="PTHR43174">
    <property type="entry name" value="UDP-N-ACETYLGLUCOSAMINE 2-EPIMERASE"/>
    <property type="match status" value="1"/>
</dbReference>
<organism evidence="3 4">
    <name type="scientific">Candidatus Kerfeldbacteria bacterium CG08_land_8_20_14_0_20_42_7</name>
    <dbReference type="NCBI Taxonomy" id="2014245"/>
    <lineage>
        <taxon>Bacteria</taxon>
        <taxon>Candidatus Kerfeldiibacteriota</taxon>
    </lineage>
</organism>
<dbReference type="InterPro" id="IPR029767">
    <property type="entry name" value="WecB-like"/>
</dbReference>
<name>A0A2H0YSF8_9BACT</name>
<gene>
    <name evidence="3" type="ORF">COT25_03455</name>
</gene>
<sequence>MKHIVSVVGARPQFIKAAAISRQLRMYFKETLVHTGQHYDFDLSDIFFKELKLFTPDRNLNIGSMTHSKQTGEMLIKIEEVLLEEKPDVVLVYGDTNSTLAGALAASKLHIPLAHVEAGLRSFNKLMPEEINRIVADSVSDLLFVPTAAAITNLKKEGITKGVHMVGDIMFDLLLENILKAEMASDILIKLSLKKSDYYLATIHRAENTVQKNLLKAFFVFSKLDLQVVLPIHPRTKKMLTKEINLLIESSPNIKITKPVGYFDMLMLEKNAKAILTDSGGVQKEAYMLGTPCLTLRNETEWVETLNNNWNQVVGLSYKKISAALERHPIKQ</sequence>
<accession>A0A2H0YSF8</accession>
<feature type="non-terminal residue" evidence="3">
    <location>
        <position position="332"/>
    </location>
</feature>
<evidence type="ECO:0000259" key="2">
    <source>
        <dbReference type="Pfam" id="PF02350"/>
    </source>
</evidence>